<keyword evidence="4" id="KW-1185">Reference proteome</keyword>
<sequence length="194" mass="22041">MSIPNEALQKLVREIESQALVAQQQIGLARTQMTSKQREQRLVKLTLSEMASLPQDAVVYEGVGKMFVSLPVDSLRQKLENQTQTLEGEVDKLSQRLLYLETTHKNSREHIEQMLRAKRQASFFPALQLRRAFNTPGAHQHRSRCDRRDSAYGGFAFSLGRDRRCGSKTRSMAPVPMRRVTLIAEPSDESPGFN</sequence>
<dbReference type="GeneID" id="59299776"/>
<dbReference type="PANTHER" id="PTHR20903:SF0">
    <property type="entry name" value="PREFOLDIN SUBUNIT 1"/>
    <property type="match status" value="1"/>
</dbReference>
<dbReference type="Proteomes" id="UP000530670">
    <property type="component" value="Unassembled WGS sequence"/>
</dbReference>
<dbReference type="GO" id="GO:0005737">
    <property type="term" value="C:cytoplasm"/>
    <property type="evidence" value="ECO:0007669"/>
    <property type="project" value="TreeGrafter"/>
</dbReference>
<evidence type="ECO:0000256" key="2">
    <source>
        <dbReference type="ARBA" id="ARBA00023186"/>
    </source>
</evidence>
<dbReference type="GO" id="GO:0044183">
    <property type="term" value="F:protein folding chaperone"/>
    <property type="evidence" value="ECO:0007669"/>
    <property type="project" value="TreeGrafter"/>
</dbReference>
<dbReference type="InterPro" id="IPR002777">
    <property type="entry name" value="PFD_beta-like"/>
</dbReference>
<dbReference type="SUPFAM" id="SSF46579">
    <property type="entry name" value="Prefoldin"/>
    <property type="match status" value="1"/>
</dbReference>
<organism evidence="3 4">
    <name type="scientific">Fusarium tjaetaba</name>
    <dbReference type="NCBI Taxonomy" id="1567544"/>
    <lineage>
        <taxon>Eukaryota</taxon>
        <taxon>Fungi</taxon>
        <taxon>Dikarya</taxon>
        <taxon>Ascomycota</taxon>
        <taxon>Pezizomycotina</taxon>
        <taxon>Sordariomycetes</taxon>
        <taxon>Hypocreomycetidae</taxon>
        <taxon>Hypocreales</taxon>
        <taxon>Nectriaceae</taxon>
        <taxon>Fusarium</taxon>
        <taxon>Fusarium fujikuroi species complex</taxon>
    </lineage>
</organism>
<comment type="similarity">
    <text evidence="1">Belongs to the prefoldin subunit beta family.</text>
</comment>
<dbReference type="Gene3D" id="1.10.287.370">
    <property type="match status" value="1"/>
</dbReference>
<gene>
    <name evidence="3" type="ORF">FTJAE_14297</name>
</gene>
<dbReference type="Pfam" id="PF01920">
    <property type="entry name" value="Prefoldin_2"/>
    <property type="match status" value="1"/>
</dbReference>
<dbReference type="OrthoDB" id="2015447at2759"/>
<evidence type="ECO:0000313" key="3">
    <source>
        <dbReference type="EMBL" id="KAF5609387.1"/>
    </source>
</evidence>
<dbReference type="PANTHER" id="PTHR20903">
    <property type="entry name" value="PREFOLDIN SUBUNIT 1-RELATED"/>
    <property type="match status" value="1"/>
</dbReference>
<evidence type="ECO:0000256" key="1">
    <source>
        <dbReference type="ARBA" id="ARBA00008045"/>
    </source>
</evidence>
<protein>
    <submittedName>
        <fullName evidence="3">Prefoldin subunit 1</fullName>
    </submittedName>
</protein>
<reference evidence="3 4" key="1">
    <citation type="submission" date="2020-05" db="EMBL/GenBank/DDBJ databases">
        <title>Identification and distribution of gene clusters putatively required for synthesis of sphingolipid metabolism inhibitors in phylogenetically diverse species of the filamentous fungus Fusarium.</title>
        <authorList>
            <person name="Kim H.-S."/>
            <person name="Busman M."/>
            <person name="Brown D.W."/>
            <person name="Divon H."/>
            <person name="Uhlig S."/>
            <person name="Proctor R.H."/>
        </authorList>
    </citation>
    <scope>NUCLEOTIDE SEQUENCE [LARGE SCALE GENOMIC DNA]</scope>
    <source>
        <strain evidence="3 4">NRRL 66243</strain>
    </source>
</reference>
<keyword evidence="2" id="KW-0143">Chaperone</keyword>
<dbReference type="EMBL" id="JAAQRI010000757">
    <property type="protein sequence ID" value="KAF5609387.1"/>
    <property type="molecule type" value="Genomic_DNA"/>
</dbReference>
<dbReference type="AlphaFoldDB" id="A0A8H5Q660"/>
<dbReference type="InterPro" id="IPR009053">
    <property type="entry name" value="Prefoldin"/>
</dbReference>
<evidence type="ECO:0000313" key="4">
    <source>
        <dbReference type="Proteomes" id="UP000530670"/>
    </source>
</evidence>
<dbReference type="GO" id="GO:0016272">
    <property type="term" value="C:prefoldin complex"/>
    <property type="evidence" value="ECO:0007669"/>
    <property type="project" value="InterPro"/>
</dbReference>
<dbReference type="RefSeq" id="XP_037198705.1">
    <property type="nucleotide sequence ID" value="XM_037347506.1"/>
</dbReference>
<dbReference type="GO" id="GO:0051082">
    <property type="term" value="F:unfolded protein binding"/>
    <property type="evidence" value="ECO:0007669"/>
    <property type="project" value="InterPro"/>
</dbReference>
<proteinExistence type="inferred from homology"/>
<accession>A0A8H5Q660</accession>
<comment type="caution">
    <text evidence="3">The sequence shown here is derived from an EMBL/GenBank/DDBJ whole genome shotgun (WGS) entry which is preliminary data.</text>
</comment>
<name>A0A8H5Q660_9HYPO</name>
<dbReference type="CDD" id="cd23164">
    <property type="entry name" value="Prefoldin_1"/>
    <property type="match status" value="1"/>
</dbReference>